<dbReference type="InterPro" id="IPR000008">
    <property type="entry name" value="C2_dom"/>
</dbReference>
<feature type="non-terminal residue" evidence="6">
    <location>
        <position position="1"/>
    </location>
</feature>
<comment type="caution">
    <text evidence="6">The sequence shown here is derived from an EMBL/GenBank/DDBJ whole genome shotgun (WGS) entry which is preliminary data.</text>
</comment>
<sequence length="603" mass="68627">MACEFNLDFLKELERDAVLEVLYRDQMVRKTEEERIRKLKLQLQQLRWKGARNVSHEYQERSCARCQKSLGLLMNRGAVCNGCSHRVCSECRVCLNPCLWKCTVCYAHGDVKVKAGEWFFEERAKKYPGEGKRWNRPQTAVKISVVPPTPPPFTESTAGSNVTVNELRESKSFNKSVENLFLSLTTHIKKISKSQNDMADRRLLTTDYGQNVERRKQRRSQSDTAINITSRMKSTPSLQQLNTGARNDSEILTKRNCEEEEDITTSPTSDAVFCDGRKHGSLYSLNSTCTESGNFGKANVMGEIELAIRYIFKACILEICIKGCKNLAYGEEKKKKCNPYVKVYLLPNKSPRSKRKTAVKKSTVDPEFDETLKYKIEYSQLGSRELQISVWHAGALKYRVFLGEVVIPLAAWNFEDNSMQLFNWYKLKAKLEKPEDDLIQYSGELLVSARLSVPAQYKNFQFEGKKEQGVPNCQLQVMIFGAKNLPMLRSVGMPNSFVKGSLILPDQAEVKQKSPVLKKEACPQWKHLFVFDGVTPAQLQQSCLHLTVWDQSAFGSSDRFLGGAKLGAEELSGCADLVSQPVRQWQEVLRSPNTWMDFTLVLH</sequence>
<feature type="domain" description="RabBD" evidence="5">
    <location>
        <begin position="4"/>
        <end position="122"/>
    </location>
</feature>
<organism evidence="6 7">
    <name type="scientific">Calonectris borealis</name>
    <name type="common">Cory's shearwater</name>
    <dbReference type="NCBI Taxonomy" id="1323832"/>
    <lineage>
        <taxon>Eukaryota</taxon>
        <taxon>Metazoa</taxon>
        <taxon>Chordata</taxon>
        <taxon>Craniata</taxon>
        <taxon>Vertebrata</taxon>
        <taxon>Euteleostomi</taxon>
        <taxon>Archelosauria</taxon>
        <taxon>Archosauria</taxon>
        <taxon>Dinosauria</taxon>
        <taxon>Saurischia</taxon>
        <taxon>Theropoda</taxon>
        <taxon>Coelurosauria</taxon>
        <taxon>Aves</taxon>
        <taxon>Neognathae</taxon>
        <taxon>Neoaves</taxon>
        <taxon>Aequornithes</taxon>
        <taxon>Procellariiformes</taxon>
        <taxon>Procellariidae</taxon>
        <taxon>Calonectris</taxon>
    </lineage>
</organism>
<dbReference type="GO" id="GO:0006886">
    <property type="term" value="P:intracellular protein transport"/>
    <property type="evidence" value="ECO:0007669"/>
    <property type="project" value="InterPro"/>
</dbReference>
<evidence type="ECO:0000313" key="6">
    <source>
        <dbReference type="EMBL" id="NXV95207.1"/>
    </source>
</evidence>
<feature type="non-terminal residue" evidence="6">
    <location>
        <position position="603"/>
    </location>
</feature>
<evidence type="ECO:0000313" key="7">
    <source>
        <dbReference type="Proteomes" id="UP000535403"/>
    </source>
</evidence>
<dbReference type="InterPro" id="IPR010911">
    <property type="entry name" value="Rab_BD"/>
</dbReference>
<name>A0A7L3Y3E6_9AVES</name>
<dbReference type="PANTHER" id="PTHR45716">
    <property type="entry name" value="BITESIZE, ISOFORM I"/>
    <property type="match status" value="1"/>
</dbReference>
<evidence type="ECO:0000259" key="5">
    <source>
        <dbReference type="PROSITE" id="PS50916"/>
    </source>
</evidence>
<dbReference type="EMBL" id="VZUG01031633">
    <property type="protein sequence ID" value="NXV95207.1"/>
    <property type="molecule type" value="Genomic_DNA"/>
</dbReference>
<accession>A0A7L3Y3E6</accession>
<dbReference type="Gene3D" id="2.60.40.150">
    <property type="entry name" value="C2 domain"/>
    <property type="match status" value="2"/>
</dbReference>
<dbReference type="CDD" id="cd15765">
    <property type="entry name" value="FYVE_Slp3"/>
    <property type="match status" value="1"/>
</dbReference>
<proteinExistence type="predicted"/>
<dbReference type="GO" id="GO:0042043">
    <property type="term" value="F:neurexin family protein binding"/>
    <property type="evidence" value="ECO:0007669"/>
    <property type="project" value="TreeGrafter"/>
</dbReference>
<gene>
    <name evidence="6" type="primary">Sytl3</name>
    <name evidence="6" type="ORF">CALBOR_R02453</name>
</gene>
<dbReference type="InterPro" id="IPR041282">
    <property type="entry name" value="FYVE_2"/>
</dbReference>
<dbReference type="SMART" id="SM00239">
    <property type="entry name" value="C2"/>
    <property type="match status" value="2"/>
</dbReference>
<dbReference type="PROSITE" id="PS50916">
    <property type="entry name" value="RABBD"/>
    <property type="match status" value="1"/>
</dbReference>
<dbReference type="InterPro" id="IPR013083">
    <property type="entry name" value="Znf_RING/FYVE/PHD"/>
</dbReference>
<dbReference type="SUPFAM" id="SSF49562">
    <property type="entry name" value="C2 domain (Calcium/lipid-binding domain, CaLB)"/>
    <property type="match status" value="2"/>
</dbReference>
<dbReference type="GO" id="GO:0031267">
    <property type="term" value="F:small GTPase binding"/>
    <property type="evidence" value="ECO:0007669"/>
    <property type="project" value="InterPro"/>
</dbReference>
<dbReference type="InterPro" id="IPR035892">
    <property type="entry name" value="C2_domain_sf"/>
</dbReference>
<dbReference type="Pfam" id="PF00168">
    <property type="entry name" value="C2"/>
    <property type="match status" value="2"/>
</dbReference>
<dbReference type="PROSITE" id="PS50004">
    <property type="entry name" value="C2"/>
    <property type="match status" value="2"/>
</dbReference>
<comment type="subcellular location">
    <subcellularLocation>
        <location evidence="1">Membrane</location>
        <topology evidence="1">Peripheral membrane protein</topology>
    </subcellularLocation>
</comment>
<dbReference type="GO" id="GO:0006887">
    <property type="term" value="P:exocytosis"/>
    <property type="evidence" value="ECO:0007669"/>
    <property type="project" value="TreeGrafter"/>
</dbReference>
<dbReference type="FunFam" id="3.30.40.10:FF:000018">
    <property type="entry name" value="Synaptotagmin-like 5, isoform CRA_a"/>
    <property type="match status" value="1"/>
</dbReference>
<dbReference type="CDD" id="cd04020">
    <property type="entry name" value="C2B_SLP_1-2-3-4"/>
    <property type="match status" value="1"/>
</dbReference>
<evidence type="ECO:0000256" key="1">
    <source>
        <dbReference type="ARBA" id="ARBA00004170"/>
    </source>
</evidence>
<dbReference type="GO" id="GO:0070382">
    <property type="term" value="C:exocytic vesicle"/>
    <property type="evidence" value="ECO:0007669"/>
    <property type="project" value="TreeGrafter"/>
</dbReference>
<dbReference type="InterPro" id="IPR011011">
    <property type="entry name" value="Znf_FYVE_PHD"/>
</dbReference>
<dbReference type="AlphaFoldDB" id="A0A7L3Y3E6"/>
<keyword evidence="7" id="KW-1185">Reference proteome</keyword>
<dbReference type="SUPFAM" id="SSF57903">
    <property type="entry name" value="FYVE/PHD zinc finger"/>
    <property type="match status" value="1"/>
</dbReference>
<dbReference type="Gene3D" id="3.30.40.10">
    <property type="entry name" value="Zinc/RING finger domain, C3HC4 (zinc finger)"/>
    <property type="match status" value="1"/>
</dbReference>
<feature type="domain" description="C2" evidence="4">
    <location>
        <begin position="454"/>
        <end position="586"/>
    </location>
</feature>
<evidence type="ECO:0000256" key="3">
    <source>
        <dbReference type="ARBA" id="ARBA00023136"/>
    </source>
</evidence>
<dbReference type="GO" id="GO:0005886">
    <property type="term" value="C:plasma membrane"/>
    <property type="evidence" value="ECO:0007669"/>
    <property type="project" value="TreeGrafter"/>
</dbReference>
<reference evidence="6 7" key="1">
    <citation type="submission" date="2019-09" db="EMBL/GenBank/DDBJ databases">
        <title>Bird 10,000 Genomes (B10K) Project - Family phase.</title>
        <authorList>
            <person name="Zhang G."/>
        </authorList>
    </citation>
    <scope>NUCLEOTIDE SEQUENCE [LARGE SCALE GENOMIC DNA]</scope>
    <source>
        <strain evidence="6">OUT-0025</strain>
        <tissue evidence="6">Blood</tissue>
    </source>
</reference>
<dbReference type="InterPro" id="IPR043567">
    <property type="entry name" value="SYTL1-5_C2B"/>
</dbReference>
<feature type="domain" description="C2" evidence="4">
    <location>
        <begin position="300"/>
        <end position="425"/>
    </location>
</feature>
<dbReference type="Pfam" id="PF02318">
    <property type="entry name" value="FYVE_2"/>
    <property type="match status" value="1"/>
</dbReference>
<evidence type="ECO:0000259" key="4">
    <source>
        <dbReference type="PROSITE" id="PS50004"/>
    </source>
</evidence>
<keyword evidence="3" id="KW-0472">Membrane</keyword>
<evidence type="ECO:0000256" key="2">
    <source>
        <dbReference type="ARBA" id="ARBA00022737"/>
    </source>
</evidence>
<keyword evidence="2" id="KW-0677">Repeat</keyword>
<protein>
    <submittedName>
        <fullName evidence="6">SYTL3 protein</fullName>
    </submittedName>
</protein>
<dbReference type="Proteomes" id="UP000535403">
    <property type="component" value="Unassembled WGS sequence"/>
</dbReference>
<dbReference type="PANTHER" id="PTHR45716:SF1">
    <property type="entry name" value="SYNAPTOTAGMIN-LIKE PROTEIN 3"/>
    <property type="match status" value="1"/>
</dbReference>
<dbReference type="FunFam" id="2.60.40.150:FF:000006">
    <property type="entry name" value="Synaptotagmin-like 5, isoform CRA_a"/>
    <property type="match status" value="1"/>
</dbReference>